<dbReference type="InterPro" id="IPR011060">
    <property type="entry name" value="RibuloseP-bd_barrel"/>
</dbReference>
<organism evidence="12 13">
    <name type="scientific">bacterium (Candidatus Ratteibacteria) CG01_land_8_20_14_3_00_40_19</name>
    <dbReference type="NCBI Taxonomy" id="2014290"/>
    <lineage>
        <taxon>Bacteria</taxon>
        <taxon>Candidatus Ratteibacteria</taxon>
    </lineage>
</organism>
<dbReference type="GO" id="GO:0004640">
    <property type="term" value="F:phosphoribosylanthranilate isomerase activity"/>
    <property type="evidence" value="ECO:0007669"/>
    <property type="project" value="UniProtKB-UniRule"/>
</dbReference>
<keyword evidence="8 10" id="KW-0057">Aromatic amino acid biosynthesis</keyword>
<accession>A0A2M7EAH2</accession>
<dbReference type="AlphaFoldDB" id="A0A2M7EAH2"/>
<name>A0A2M7EAH2_9BACT</name>
<dbReference type="EMBL" id="PETL01000042">
    <property type="protein sequence ID" value="PIV64704.1"/>
    <property type="molecule type" value="Genomic_DNA"/>
</dbReference>
<keyword evidence="7 10" id="KW-0822">Tryptophan biosynthesis</keyword>
<dbReference type="InterPro" id="IPR013785">
    <property type="entry name" value="Aldolase_TIM"/>
</dbReference>
<evidence type="ECO:0000256" key="4">
    <source>
        <dbReference type="ARBA" id="ARBA00012572"/>
    </source>
</evidence>
<dbReference type="GO" id="GO:0000162">
    <property type="term" value="P:L-tryptophan biosynthetic process"/>
    <property type="evidence" value="ECO:0007669"/>
    <property type="project" value="UniProtKB-UniRule"/>
</dbReference>
<dbReference type="UniPathway" id="UPA00035">
    <property type="reaction ID" value="UER00042"/>
</dbReference>
<dbReference type="InterPro" id="IPR001240">
    <property type="entry name" value="PRAI_dom"/>
</dbReference>
<dbReference type="PANTHER" id="PTHR42894">
    <property type="entry name" value="N-(5'-PHOSPHORIBOSYL)ANTHRANILATE ISOMERASE"/>
    <property type="match status" value="1"/>
</dbReference>
<evidence type="ECO:0000256" key="3">
    <source>
        <dbReference type="ARBA" id="ARBA00007571"/>
    </source>
</evidence>
<evidence type="ECO:0000256" key="9">
    <source>
        <dbReference type="ARBA" id="ARBA00023235"/>
    </source>
</evidence>
<evidence type="ECO:0000256" key="1">
    <source>
        <dbReference type="ARBA" id="ARBA00001164"/>
    </source>
</evidence>
<comment type="similarity">
    <text evidence="3 10">Belongs to the TrpF family.</text>
</comment>
<dbReference type="PANTHER" id="PTHR42894:SF1">
    <property type="entry name" value="N-(5'-PHOSPHORIBOSYL)ANTHRANILATE ISOMERASE"/>
    <property type="match status" value="1"/>
</dbReference>
<evidence type="ECO:0000256" key="7">
    <source>
        <dbReference type="ARBA" id="ARBA00022822"/>
    </source>
</evidence>
<proteinExistence type="inferred from homology"/>
<evidence type="ECO:0000256" key="2">
    <source>
        <dbReference type="ARBA" id="ARBA00004664"/>
    </source>
</evidence>
<dbReference type="CDD" id="cd00405">
    <property type="entry name" value="PRAI"/>
    <property type="match status" value="1"/>
</dbReference>
<evidence type="ECO:0000256" key="5">
    <source>
        <dbReference type="ARBA" id="ARBA00022272"/>
    </source>
</evidence>
<comment type="catalytic activity">
    <reaction evidence="1 10">
        <text>N-(5-phospho-beta-D-ribosyl)anthranilate = 1-(2-carboxyphenylamino)-1-deoxy-D-ribulose 5-phosphate</text>
        <dbReference type="Rhea" id="RHEA:21540"/>
        <dbReference type="ChEBI" id="CHEBI:18277"/>
        <dbReference type="ChEBI" id="CHEBI:58613"/>
        <dbReference type="EC" id="5.3.1.24"/>
    </reaction>
</comment>
<evidence type="ECO:0000313" key="13">
    <source>
        <dbReference type="Proteomes" id="UP000228886"/>
    </source>
</evidence>
<evidence type="ECO:0000256" key="10">
    <source>
        <dbReference type="HAMAP-Rule" id="MF_00135"/>
    </source>
</evidence>
<feature type="domain" description="N-(5'phosphoribosyl) anthranilate isomerase (PRAI)" evidence="11">
    <location>
        <begin position="4"/>
        <end position="206"/>
    </location>
</feature>
<reference evidence="13" key="1">
    <citation type="submission" date="2017-09" db="EMBL/GenBank/DDBJ databases">
        <title>Depth-based differentiation of microbial function through sediment-hosted aquifers and enrichment of novel symbionts in the deep terrestrial subsurface.</title>
        <authorList>
            <person name="Probst A.J."/>
            <person name="Ladd B."/>
            <person name="Jarett J.K."/>
            <person name="Geller-Mcgrath D.E."/>
            <person name="Sieber C.M.K."/>
            <person name="Emerson J.B."/>
            <person name="Anantharaman K."/>
            <person name="Thomas B.C."/>
            <person name="Malmstrom R."/>
            <person name="Stieglmeier M."/>
            <person name="Klingl A."/>
            <person name="Woyke T."/>
            <person name="Ryan C.M."/>
            <person name="Banfield J.F."/>
        </authorList>
    </citation>
    <scope>NUCLEOTIDE SEQUENCE [LARGE SCALE GENOMIC DNA]</scope>
</reference>
<sequence length="213" mass="23957">MAKIKICGITNKEDAKNALDLGVDFLGFNFYSRSPRFITSGKAKEIIDRAFIKIAKVGVFVDEEISTIGQIAEDCSLDFLQLHGNETVFFCEELKDKFPDCKMIKVFRIDNEQNLQAIPKFGKVVDYYLLDTYNMDKFGGTGRTFSWNLACQIKKMGKPIFLSGGLTPENVEEAVKKVQPFCVDVASGVESYSGKKNLEKMKLFVEKAKNVSK</sequence>
<keyword evidence="6 10" id="KW-0028">Amino-acid biosynthesis</keyword>
<dbReference type="Pfam" id="PF00697">
    <property type="entry name" value="PRAI"/>
    <property type="match status" value="1"/>
</dbReference>
<dbReference type="SUPFAM" id="SSF51366">
    <property type="entry name" value="Ribulose-phoshate binding barrel"/>
    <property type="match status" value="1"/>
</dbReference>
<dbReference type="EC" id="5.3.1.24" evidence="4 10"/>
<protein>
    <recommendedName>
        <fullName evidence="5 10">N-(5'-phosphoribosyl)anthranilate isomerase</fullName>
        <shortName evidence="10">PRAI</shortName>
        <ecNumber evidence="4 10">5.3.1.24</ecNumber>
    </recommendedName>
</protein>
<keyword evidence="9 10" id="KW-0413">Isomerase</keyword>
<comment type="pathway">
    <text evidence="2 10">Amino-acid biosynthesis; L-tryptophan biosynthesis; L-tryptophan from chorismate: step 3/5.</text>
</comment>
<dbReference type="FunFam" id="3.20.20.70:FF:000075">
    <property type="entry name" value="Tryptophan biosynthesis protein TRP1"/>
    <property type="match status" value="1"/>
</dbReference>
<comment type="caution">
    <text evidence="12">The sequence shown here is derived from an EMBL/GenBank/DDBJ whole genome shotgun (WGS) entry which is preliminary data.</text>
</comment>
<evidence type="ECO:0000256" key="8">
    <source>
        <dbReference type="ARBA" id="ARBA00023141"/>
    </source>
</evidence>
<evidence type="ECO:0000256" key="6">
    <source>
        <dbReference type="ARBA" id="ARBA00022605"/>
    </source>
</evidence>
<dbReference type="Gene3D" id="3.20.20.70">
    <property type="entry name" value="Aldolase class I"/>
    <property type="match status" value="1"/>
</dbReference>
<evidence type="ECO:0000313" key="12">
    <source>
        <dbReference type="EMBL" id="PIV64704.1"/>
    </source>
</evidence>
<dbReference type="Proteomes" id="UP000228886">
    <property type="component" value="Unassembled WGS sequence"/>
</dbReference>
<dbReference type="NCBIfam" id="NF002298">
    <property type="entry name" value="PRK01222.1-4"/>
    <property type="match status" value="1"/>
</dbReference>
<evidence type="ECO:0000259" key="11">
    <source>
        <dbReference type="Pfam" id="PF00697"/>
    </source>
</evidence>
<dbReference type="InterPro" id="IPR044643">
    <property type="entry name" value="TrpF_fam"/>
</dbReference>
<dbReference type="HAMAP" id="MF_00135">
    <property type="entry name" value="PRAI"/>
    <property type="match status" value="1"/>
</dbReference>
<gene>
    <name evidence="10" type="primary">trpF</name>
    <name evidence="12" type="ORF">COS11_00780</name>
</gene>